<reference evidence="1 2" key="1">
    <citation type="submission" date="2015-09" db="EMBL/GenBank/DDBJ databases">
        <title>Draft genome sequence of Alicyclobacillus ferrooxydans DSM 22381.</title>
        <authorList>
            <person name="Hemp J."/>
        </authorList>
    </citation>
    <scope>NUCLEOTIDE SEQUENCE [LARGE SCALE GENOMIC DNA]</scope>
    <source>
        <strain evidence="1 2">TC-34</strain>
    </source>
</reference>
<keyword evidence="2" id="KW-1185">Reference proteome</keyword>
<comment type="caution">
    <text evidence="1">The sequence shown here is derived from an EMBL/GenBank/DDBJ whole genome shotgun (WGS) entry which is preliminary data.</text>
</comment>
<dbReference type="STRING" id="471514.AN477_07850"/>
<evidence type="ECO:0000313" key="2">
    <source>
        <dbReference type="Proteomes" id="UP000050482"/>
    </source>
</evidence>
<sequence>MARPKKAVNEVRDNRLTVYLTDTEKESLYRVSETQNRPMTQLVNTAVQEWLNRLIDPPEGLKTARYEKIMEQDTEMLRGFICRNGHPFWVEWIQPTNPRCCPVCGSEREIRRIWDGTIHKGL</sequence>
<gene>
    <name evidence="1" type="ORF">AN477_07850</name>
</gene>
<evidence type="ECO:0000313" key="1">
    <source>
        <dbReference type="EMBL" id="KPV44309.1"/>
    </source>
</evidence>
<name>A0A0N8PPH1_9BACL</name>
<dbReference type="PATRIC" id="fig|471514.4.peg.4484"/>
<dbReference type="OrthoDB" id="9810452at2"/>
<organism evidence="1 2">
    <name type="scientific">Alicyclobacillus ferrooxydans</name>
    <dbReference type="NCBI Taxonomy" id="471514"/>
    <lineage>
        <taxon>Bacteria</taxon>
        <taxon>Bacillati</taxon>
        <taxon>Bacillota</taxon>
        <taxon>Bacilli</taxon>
        <taxon>Bacillales</taxon>
        <taxon>Alicyclobacillaceae</taxon>
        <taxon>Alicyclobacillus</taxon>
    </lineage>
</organism>
<dbReference type="RefSeq" id="WP_054968624.1">
    <property type="nucleotide sequence ID" value="NZ_LJCO01000037.1"/>
</dbReference>
<dbReference type="Proteomes" id="UP000050482">
    <property type="component" value="Unassembled WGS sequence"/>
</dbReference>
<accession>A0A0N8PPH1</accession>
<proteinExistence type="predicted"/>
<dbReference type="EMBL" id="LJCO01000037">
    <property type="protein sequence ID" value="KPV44309.1"/>
    <property type="molecule type" value="Genomic_DNA"/>
</dbReference>
<protein>
    <submittedName>
        <fullName evidence="1">Uncharacterized protein</fullName>
    </submittedName>
</protein>
<dbReference type="AlphaFoldDB" id="A0A0N8PPH1"/>